<proteinExistence type="predicted"/>
<feature type="non-terminal residue" evidence="2">
    <location>
        <position position="157"/>
    </location>
</feature>
<reference evidence="2" key="1">
    <citation type="submission" date="2022-03" db="EMBL/GenBank/DDBJ databases">
        <authorList>
            <person name="Martin C."/>
        </authorList>
    </citation>
    <scope>NUCLEOTIDE SEQUENCE</scope>
</reference>
<protein>
    <submittedName>
        <fullName evidence="2">Uncharacterized protein</fullName>
    </submittedName>
</protein>
<evidence type="ECO:0000313" key="2">
    <source>
        <dbReference type="EMBL" id="CAH1779705.1"/>
    </source>
</evidence>
<keyword evidence="1" id="KW-0812">Transmembrane</keyword>
<sequence>MGDSLTQWRSAIGCFNQLSSTKTSMGKGGTNTNPTKQSSILIYILKILAVNALLVYMPHAYLNFLYLILCMCLLMSCVVINILLLFMIIPYCIALRLYELNKSTVNPRLLLSILAVCSISLLFPGLSVSFFLPDINELQLLLSNDVHPNPGPDGTTK</sequence>
<dbReference type="Proteomes" id="UP000749559">
    <property type="component" value="Unassembled WGS sequence"/>
</dbReference>
<feature type="transmembrane region" description="Helical" evidence="1">
    <location>
        <begin position="109"/>
        <end position="132"/>
    </location>
</feature>
<evidence type="ECO:0000256" key="1">
    <source>
        <dbReference type="SAM" id="Phobius"/>
    </source>
</evidence>
<gene>
    <name evidence="2" type="ORF">OFUS_LOCUS6483</name>
</gene>
<feature type="transmembrane region" description="Helical" evidence="1">
    <location>
        <begin position="40"/>
        <end position="58"/>
    </location>
</feature>
<comment type="caution">
    <text evidence="2">The sequence shown here is derived from an EMBL/GenBank/DDBJ whole genome shotgun (WGS) entry which is preliminary data.</text>
</comment>
<accession>A0A8S4NGF3</accession>
<keyword evidence="3" id="KW-1185">Reference proteome</keyword>
<feature type="transmembrane region" description="Helical" evidence="1">
    <location>
        <begin position="64"/>
        <end position="97"/>
    </location>
</feature>
<dbReference type="AlphaFoldDB" id="A0A8S4NGF3"/>
<evidence type="ECO:0000313" key="3">
    <source>
        <dbReference type="Proteomes" id="UP000749559"/>
    </source>
</evidence>
<organism evidence="2 3">
    <name type="scientific">Owenia fusiformis</name>
    <name type="common">Polychaete worm</name>
    <dbReference type="NCBI Taxonomy" id="6347"/>
    <lineage>
        <taxon>Eukaryota</taxon>
        <taxon>Metazoa</taxon>
        <taxon>Spiralia</taxon>
        <taxon>Lophotrochozoa</taxon>
        <taxon>Annelida</taxon>
        <taxon>Polychaeta</taxon>
        <taxon>Sedentaria</taxon>
        <taxon>Canalipalpata</taxon>
        <taxon>Sabellida</taxon>
        <taxon>Oweniida</taxon>
        <taxon>Oweniidae</taxon>
        <taxon>Owenia</taxon>
    </lineage>
</organism>
<keyword evidence="1" id="KW-1133">Transmembrane helix</keyword>
<dbReference type="EMBL" id="CAIIXF020000003">
    <property type="protein sequence ID" value="CAH1779705.1"/>
    <property type="molecule type" value="Genomic_DNA"/>
</dbReference>
<name>A0A8S4NGF3_OWEFU</name>
<keyword evidence="1" id="KW-0472">Membrane</keyword>